<evidence type="ECO:0000259" key="1">
    <source>
        <dbReference type="Pfam" id="PF18734"/>
    </source>
</evidence>
<dbReference type="AlphaFoldDB" id="C4LFQ4"/>
<feature type="domain" description="HEPN AbiU2-like" evidence="1">
    <location>
        <begin position="2"/>
        <end position="117"/>
    </location>
</feature>
<sequence>MFIEIGNLFDSDLRSSSISNLKKSLIEYGFLHFKDNIENNLKLHSKLVHNIISIRNKLMAHKDIDADSDALFEKHGIIPDEIKKLLFDLGLALQKIEHHINNDSSFTRVCLNNRFGDATINLLKTLKKGSVS</sequence>
<evidence type="ECO:0000313" key="3">
    <source>
        <dbReference type="Proteomes" id="UP000009073"/>
    </source>
</evidence>
<dbReference type="EMBL" id="CP001616">
    <property type="protein sequence ID" value="ACQ93421.1"/>
    <property type="molecule type" value="Genomic_DNA"/>
</dbReference>
<evidence type="ECO:0000313" key="2">
    <source>
        <dbReference type="EMBL" id="ACQ93421.1"/>
    </source>
</evidence>
<dbReference type="Pfam" id="PF18734">
    <property type="entry name" value="HEPN_AbiU2"/>
    <property type="match status" value="1"/>
</dbReference>
<gene>
    <name evidence="2" type="ordered locus">Tola_1812</name>
</gene>
<organism evidence="2 3">
    <name type="scientific">Tolumonas auensis (strain DSM 9187 / NBRC 110442 / TA 4)</name>
    <dbReference type="NCBI Taxonomy" id="595494"/>
    <lineage>
        <taxon>Bacteria</taxon>
        <taxon>Pseudomonadati</taxon>
        <taxon>Pseudomonadota</taxon>
        <taxon>Gammaproteobacteria</taxon>
        <taxon>Aeromonadales</taxon>
        <taxon>Aeromonadaceae</taxon>
        <taxon>Tolumonas</taxon>
    </lineage>
</organism>
<dbReference type="HOGENOM" id="CLU_1916139_0_0_6"/>
<reference evidence="3" key="1">
    <citation type="submission" date="2009-05" db="EMBL/GenBank/DDBJ databases">
        <title>Complete sequence of Tolumonas auensis DSM 9187.</title>
        <authorList>
            <consortium name="US DOE Joint Genome Institute"/>
            <person name="Lucas S."/>
            <person name="Copeland A."/>
            <person name="Lapidus A."/>
            <person name="Glavina del Rio T."/>
            <person name="Tice H."/>
            <person name="Bruce D."/>
            <person name="Goodwin L."/>
            <person name="Pitluck S."/>
            <person name="Chertkov O."/>
            <person name="Brettin T."/>
            <person name="Detter J.C."/>
            <person name="Han C."/>
            <person name="Larimer F."/>
            <person name="Land M."/>
            <person name="Hauser L."/>
            <person name="Kyrpides N."/>
            <person name="Mikhailova N."/>
            <person name="Spring S."/>
            <person name="Beller H."/>
        </authorList>
    </citation>
    <scope>NUCLEOTIDE SEQUENCE [LARGE SCALE GENOMIC DNA]</scope>
    <source>
        <strain evidence="3">DSM 9187 / TA4</strain>
    </source>
</reference>
<keyword evidence="3" id="KW-1185">Reference proteome</keyword>
<proteinExistence type="predicted"/>
<accession>C4LFQ4</accession>
<dbReference type="InterPro" id="IPR040704">
    <property type="entry name" value="HEPN_AbiU2"/>
</dbReference>
<name>C4LFQ4_TOLAT</name>
<reference evidence="2 3" key="2">
    <citation type="journal article" date="2011" name="Stand. Genomic Sci.">
        <title>Complete genome sequence of Tolumonas auensis type strain (TA 4).</title>
        <authorList>
            <person name="Chertkov O."/>
            <person name="Copeland A."/>
            <person name="Lucas S."/>
            <person name="Lapidus A."/>
            <person name="Berry K.W."/>
            <person name="Detter J.C."/>
            <person name="Del Rio T.G."/>
            <person name="Hammon N."/>
            <person name="Dalin E."/>
            <person name="Tice H."/>
            <person name="Pitluck S."/>
            <person name="Richardson P."/>
            <person name="Bruce D."/>
            <person name="Goodwin L."/>
            <person name="Han C."/>
            <person name="Tapia R."/>
            <person name="Saunders E."/>
            <person name="Schmutz J."/>
            <person name="Brettin T."/>
            <person name="Larimer F."/>
            <person name="Land M."/>
            <person name="Hauser L."/>
            <person name="Spring S."/>
            <person name="Rohde M."/>
            <person name="Kyrpides N.C."/>
            <person name="Ivanova N."/>
            <person name="Goker M."/>
            <person name="Beller H.R."/>
            <person name="Klenk H.P."/>
            <person name="Woyke T."/>
        </authorList>
    </citation>
    <scope>NUCLEOTIDE SEQUENCE [LARGE SCALE GENOMIC DNA]</scope>
    <source>
        <strain evidence="3">DSM 9187 / TA4</strain>
    </source>
</reference>
<protein>
    <recommendedName>
        <fullName evidence="1">HEPN AbiU2-like domain-containing protein</fullName>
    </recommendedName>
</protein>
<dbReference type="KEGG" id="tau:Tola_1812"/>
<dbReference type="Proteomes" id="UP000009073">
    <property type="component" value="Chromosome"/>
</dbReference>